<dbReference type="EMBL" id="FOWW01000002">
    <property type="protein sequence ID" value="SFP43784.1"/>
    <property type="molecule type" value="Genomic_DNA"/>
</dbReference>
<protein>
    <submittedName>
        <fullName evidence="5">Regulatory protein, gntR family</fullName>
    </submittedName>
</protein>
<dbReference type="Gene3D" id="1.10.10.10">
    <property type="entry name" value="Winged helix-like DNA-binding domain superfamily/Winged helix DNA-binding domain"/>
    <property type="match status" value="1"/>
</dbReference>
<dbReference type="AlphaFoldDB" id="A0A1I5QBU3"/>
<keyword evidence="1" id="KW-0805">Transcription regulation</keyword>
<dbReference type="PRINTS" id="PR00035">
    <property type="entry name" value="HTHGNTR"/>
</dbReference>
<keyword evidence="3" id="KW-0804">Transcription</keyword>
<proteinExistence type="predicted"/>
<dbReference type="CDD" id="cd07377">
    <property type="entry name" value="WHTH_GntR"/>
    <property type="match status" value="1"/>
</dbReference>
<dbReference type="GO" id="GO:0003700">
    <property type="term" value="F:DNA-binding transcription factor activity"/>
    <property type="evidence" value="ECO:0007669"/>
    <property type="project" value="InterPro"/>
</dbReference>
<evidence type="ECO:0000256" key="2">
    <source>
        <dbReference type="ARBA" id="ARBA00023125"/>
    </source>
</evidence>
<dbReference type="Gene3D" id="3.10.129.10">
    <property type="entry name" value="Hotdog Thioesterase"/>
    <property type="match status" value="1"/>
</dbReference>
<evidence type="ECO:0000256" key="1">
    <source>
        <dbReference type="ARBA" id="ARBA00023015"/>
    </source>
</evidence>
<keyword evidence="6" id="KW-1185">Reference proteome</keyword>
<dbReference type="STRING" id="587909.SAMN05421810_102582"/>
<dbReference type="SMART" id="SM00345">
    <property type="entry name" value="HTH_GNTR"/>
    <property type="match status" value="1"/>
</dbReference>
<keyword evidence="2" id="KW-0238">DNA-binding</keyword>
<evidence type="ECO:0000313" key="5">
    <source>
        <dbReference type="EMBL" id="SFP43784.1"/>
    </source>
</evidence>
<dbReference type="PANTHER" id="PTHR43537">
    <property type="entry name" value="TRANSCRIPTIONAL REGULATOR, GNTR FAMILY"/>
    <property type="match status" value="1"/>
</dbReference>
<accession>A0A1I5QBU3</accession>
<evidence type="ECO:0000256" key="3">
    <source>
        <dbReference type="ARBA" id="ARBA00023163"/>
    </source>
</evidence>
<dbReference type="GO" id="GO:0003677">
    <property type="term" value="F:DNA binding"/>
    <property type="evidence" value="ECO:0007669"/>
    <property type="project" value="UniProtKB-KW"/>
</dbReference>
<gene>
    <name evidence="5" type="ORF">SAMN05421810_102582</name>
</gene>
<organism evidence="5 6">
    <name type="scientific">Amycolatopsis arida</name>
    <dbReference type="NCBI Taxonomy" id="587909"/>
    <lineage>
        <taxon>Bacteria</taxon>
        <taxon>Bacillati</taxon>
        <taxon>Actinomycetota</taxon>
        <taxon>Actinomycetes</taxon>
        <taxon>Pseudonocardiales</taxon>
        <taxon>Pseudonocardiaceae</taxon>
        <taxon>Amycolatopsis</taxon>
    </lineage>
</organism>
<dbReference type="PANTHER" id="PTHR43537:SF44">
    <property type="entry name" value="GNTR FAMILY REGULATORY PROTEIN"/>
    <property type="match status" value="1"/>
</dbReference>
<dbReference type="Pfam" id="PF00392">
    <property type="entry name" value="GntR"/>
    <property type="match status" value="1"/>
</dbReference>
<feature type="domain" description="HTH gntR-type" evidence="4">
    <location>
        <begin position="9"/>
        <end position="77"/>
    </location>
</feature>
<sequence>MESPLGRHRTIHGQVVEWLGRRIVAGELSHGSRLPNEAELAAQVKVSRGGVREAVKALAAKGLVDPRPRLGTRVLPRDQWNLMDREVIEWHSRAATPEFDYVHLHPEGEILVARGRQRIACMRGPNTNTVPARVPDELRAALAPYSSDAAVLTTGG</sequence>
<dbReference type="SUPFAM" id="SSF46785">
    <property type="entry name" value="Winged helix' DNA-binding domain"/>
    <property type="match status" value="1"/>
</dbReference>
<dbReference type="Proteomes" id="UP000198727">
    <property type="component" value="Unassembled WGS sequence"/>
</dbReference>
<dbReference type="InterPro" id="IPR036390">
    <property type="entry name" value="WH_DNA-bd_sf"/>
</dbReference>
<dbReference type="PROSITE" id="PS50949">
    <property type="entry name" value="HTH_GNTR"/>
    <property type="match status" value="1"/>
</dbReference>
<dbReference type="InterPro" id="IPR036388">
    <property type="entry name" value="WH-like_DNA-bd_sf"/>
</dbReference>
<evidence type="ECO:0000313" key="6">
    <source>
        <dbReference type="Proteomes" id="UP000198727"/>
    </source>
</evidence>
<evidence type="ECO:0000259" key="4">
    <source>
        <dbReference type="PROSITE" id="PS50949"/>
    </source>
</evidence>
<dbReference type="InterPro" id="IPR000524">
    <property type="entry name" value="Tscrpt_reg_HTH_GntR"/>
</dbReference>
<name>A0A1I5QBU3_9PSEU</name>
<reference evidence="6" key="1">
    <citation type="submission" date="2016-10" db="EMBL/GenBank/DDBJ databases">
        <authorList>
            <person name="Varghese N."/>
            <person name="Submissions S."/>
        </authorList>
    </citation>
    <scope>NUCLEOTIDE SEQUENCE [LARGE SCALE GENOMIC DNA]</scope>
    <source>
        <strain evidence="6">CGMCC 4.5579</strain>
    </source>
</reference>